<name>A0A369J4T5_HYPMA</name>
<evidence type="ECO:0000313" key="3">
    <source>
        <dbReference type="Proteomes" id="UP000076154"/>
    </source>
</evidence>
<keyword evidence="3" id="KW-1185">Reference proteome</keyword>
<dbReference type="Proteomes" id="UP000076154">
    <property type="component" value="Unassembled WGS sequence"/>
</dbReference>
<feature type="region of interest" description="Disordered" evidence="1">
    <location>
        <begin position="49"/>
        <end position="79"/>
    </location>
</feature>
<evidence type="ECO:0000313" key="2">
    <source>
        <dbReference type="EMBL" id="RDB15425.1"/>
    </source>
</evidence>
<comment type="caution">
    <text evidence="2">The sequence shown here is derived from an EMBL/GenBank/DDBJ whole genome shotgun (WGS) entry which is preliminary data.</text>
</comment>
<organism evidence="2 3">
    <name type="scientific">Hypsizygus marmoreus</name>
    <name type="common">White beech mushroom</name>
    <name type="synonym">Agaricus marmoreus</name>
    <dbReference type="NCBI Taxonomy" id="39966"/>
    <lineage>
        <taxon>Eukaryota</taxon>
        <taxon>Fungi</taxon>
        <taxon>Dikarya</taxon>
        <taxon>Basidiomycota</taxon>
        <taxon>Agaricomycotina</taxon>
        <taxon>Agaricomycetes</taxon>
        <taxon>Agaricomycetidae</taxon>
        <taxon>Agaricales</taxon>
        <taxon>Tricholomatineae</taxon>
        <taxon>Lyophyllaceae</taxon>
        <taxon>Hypsizygus</taxon>
    </lineage>
</organism>
<evidence type="ECO:0000256" key="1">
    <source>
        <dbReference type="SAM" id="MobiDB-lite"/>
    </source>
</evidence>
<proteinExistence type="predicted"/>
<gene>
    <name evidence="2" type="ORF">Hypma_004196</name>
</gene>
<accession>A0A369J4T5</accession>
<sequence>MERRLESSRDAASIISHPPEWFFFTRGMAYDYVPSHLAHAAHTHKHRLAATGPDNTTITPRRSTETMLESPSVDRCSGQ</sequence>
<dbReference type="AlphaFoldDB" id="A0A369J4T5"/>
<reference evidence="2" key="1">
    <citation type="submission" date="2018-04" db="EMBL/GenBank/DDBJ databases">
        <title>Whole genome sequencing of Hypsizygus marmoreus.</title>
        <authorList>
            <person name="Choi I.-G."/>
            <person name="Min B."/>
            <person name="Kim J.-G."/>
            <person name="Kim S."/>
            <person name="Oh Y.-L."/>
            <person name="Kong W.-S."/>
            <person name="Park H."/>
            <person name="Jeong J."/>
            <person name="Song E.-S."/>
        </authorList>
    </citation>
    <scope>NUCLEOTIDE SEQUENCE [LARGE SCALE GENOMIC DNA]</scope>
    <source>
        <strain evidence="2">51987-8</strain>
    </source>
</reference>
<feature type="compositionally biased region" description="Polar residues" evidence="1">
    <location>
        <begin position="53"/>
        <end position="69"/>
    </location>
</feature>
<dbReference type="InParanoid" id="A0A369J4T5"/>
<protein>
    <submittedName>
        <fullName evidence="2">Uncharacterized protein</fullName>
    </submittedName>
</protein>
<dbReference type="EMBL" id="LUEZ02000158">
    <property type="protein sequence ID" value="RDB15425.1"/>
    <property type="molecule type" value="Genomic_DNA"/>
</dbReference>